<accession>A0A917J410</accession>
<dbReference type="RefSeq" id="WP_188959232.1">
    <property type="nucleotide sequence ID" value="NZ_BMIB01000008.1"/>
</dbReference>
<protein>
    <recommendedName>
        <fullName evidence="4">Polymer-forming cytoskeletal protein</fullName>
    </recommendedName>
</protein>
<reference evidence="2" key="1">
    <citation type="journal article" date="2014" name="Int. J. Syst. Evol. Microbiol.">
        <title>Complete genome sequence of Corynebacterium casei LMG S-19264T (=DSM 44701T), isolated from a smear-ripened cheese.</title>
        <authorList>
            <consortium name="US DOE Joint Genome Institute (JGI-PGF)"/>
            <person name="Walter F."/>
            <person name="Albersmeier A."/>
            <person name="Kalinowski J."/>
            <person name="Ruckert C."/>
        </authorList>
    </citation>
    <scope>NUCLEOTIDE SEQUENCE</scope>
    <source>
        <strain evidence="2">CGMCC 1.15290</strain>
    </source>
</reference>
<comment type="caution">
    <text evidence="2">The sequence shown here is derived from an EMBL/GenBank/DDBJ whole genome shotgun (WGS) entry which is preliminary data.</text>
</comment>
<evidence type="ECO:0008006" key="4">
    <source>
        <dbReference type="Google" id="ProtNLM"/>
    </source>
</evidence>
<dbReference type="PANTHER" id="PTHR35024:SF4">
    <property type="entry name" value="POLYMER-FORMING CYTOSKELETAL PROTEIN"/>
    <property type="match status" value="1"/>
</dbReference>
<dbReference type="AlphaFoldDB" id="A0A917J410"/>
<sequence length="149" mass="15656">MFTPKNKAEEPVISSGKTSMIGPGMTIQGEVHSQSDIRIDGKMIGNVHCTAKVVIGVDGEVEGNVFALQVDITGKVTGNLHVKEQVTLRNNAIINGDILTAKLSMEPTVSFNGKCSMPGAATSQVVELLTDKNAATPERQPKIAAVAAE</sequence>
<proteinExistence type="inferred from homology"/>
<dbReference type="PANTHER" id="PTHR35024">
    <property type="entry name" value="HYPOTHETICAL CYTOSOLIC PROTEIN"/>
    <property type="match status" value="1"/>
</dbReference>
<comment type="similarity">
    <text evidence="1">Belongs to the bactofilin family.</text>
</comment>
<dbReference type="InterPro" id="IPR007607">
    <property type="entry name" value="BacA/B"/>
</dbReference>
<dbReference type="Pfam" id="PF04519">
    <property type="entry name" value="Bactofilin"/>
    <property type="match status" value="1"/>
</dbReference>
<dbReference type="Proteomes" id="UP000627292">
    <property type="component" value="Unassembled WGS sequence"/>
</dbReference>
<keyword evidence="3" id="KW-1185">Reference proteome</keyword>
<evidence type="ECO:0000256" key="1">
    <source>
        <dbReference type="ARBA" id="ARBA00044755"/>
    </source>
</evidence>
<organism evidence="2 3">
    <name type="scientific">Filimonas zeae</name>
    <dbReference type="NCBI Taxonomy" id="1737353"/>
    <lineage>
        <taxon>Bacteria</taxon>
        <taxon>Pseudomonadati</taxon>
        <taxon>Bacteroidota</taxon>
        <taxon>Chitinophagia</taxon>
        <taxon>Chitinophagales</taxon>
        <taxon>Chitinophagaceae</taxon>
        <taxon>Filimonas</taxon>
    </lineage>
</organism>
<evidence type="ECO:0000313" key="3">
    <source>
        <dbReference type="Proteomes" id="UP000627292"/>
    </source>
</evidence>
<reference evidence="2" key="2">
    <citation type="submission" date="2020-09" db="EMBL/GenBank/DDBJ databases">
        <authorList>
            <person name="Sun Q."/>
            <person name="Zhou Y."/>
        </authorList>
    </citation>
    <scope>NUCLEOTIDE SEQUENCE</scope>
    <source>
        <strain evidence="2">CGMCC 1.15290</strain>
    </source>
</reference>
<evidence type="ECO:0000313" key="2">
    <source>
        <dbReference type="EMBL" id="GGH82922.1"/>
    </source>
</evidence>
<name>A0A917J410_9BACT</name>
<dbReference type="EMBL" id="BMIB01000008">
    <property type="protein sequence ID" value="GGH82922.1"/>
    <property type="molecule type" value="Genomic_DNA"/>
</dbReference>
<gene>
    <name evidence="2" type="ORF">GCM10011379_57540</name>
</gene>